<gene>
    <name evidence="1" type="ORF">VTAP4600_B1146</name>
</gene>
<evidence type="ECO:0008006" key="3">
    <source>
        <dbReference type="Google" id="ProtNLM"/>
    </source>
</evidence>
<dbReference type="EMBL" id="LT960612">
    <property type="protein sequence ID" value="SON52757.1"/>
    <property type="molecule type" value="Genomic_DNA"/>
</dbReference>
<evidence type="ECO:0000313" key="2">
    <source>
        <dbReference type="Proteomes" id="UP000235828"/>
    </source>
</evidence>
<evidence type="ECO:0000313" key="1">
    <source>
        <dbReference type="EMBL" id="SON52757.1"/>
    </source>
</evidence>
<dbReference type="Proteomes" id="UP000235828">
    <property type="component" value="Chromosome B"/>
</dbReference>
<name>A0A2N8ZLI7_9VIBR</name>
<protein>
    <recommendedName>
        <fullName evidence="3">Flavodoxin</fullName>
    </recommendedName>
</protein>
<dbReference type="KEGG" id="vta:B1146"/>
<sequence>MMSDTINTLVKKKNDWLTSHVAVKYPTAESIKGRDLYLKAQEDKHYTQIGLSEFKGSLSETEDHAVDEVHLVDFHRLTVMFALTKASSWQDEQERAFLLEFFAQIMLSTDYPLYVGFKSGEAVACAITHQLDDVMLVSDVVLIHSAGNDNHAFICALLNHQNVNIDSINQIVIEK</sequence>
<reference evidence="1 2" key="1">
    <citation type="submission" date="2017-10" db="EMBL/GenBank/DDBJ databases">
        <authorList>
            <person name="Banno H."/>
            <person name="Chua N.-H."/>
        </authorList>
    </citation>
    <scope>NUCLEOTIDE SEQUENCE [LARGE SCALE GENOMIC DNA]</scope>
    <source>
        <strain evidence="1">Vibrio tapetis CECT4600</strain>
    </source>
</reference>
<organism evidence="1 2">
    <name type="scientific">Vibrio tapetis subsp. tapetis</name>
    <dbReference type="NCBI Taxonomy" id="1671868"/>
    <lineage>
        <taxon>Bacteria</taxon>
        <taxon>Pseudomonadati</taxon>
        <taxon>Pseudomonadota</taxon>
        <taxon>Gammaproteobacteria</taxon>
        <taxon>Vibrionales</taxon>
        <taxon>Vibrionaceae</taxon>
        <taxon>Vibrio</taxon>
    </lineage>
</organism>
<dbReference type="RefSeq" id="WP_102524928.1">
    <property type="nucleotide sequence ID" value="NZ_LT960612.1"/>
</dbReference>
<dbReference type="OrthoDB" id="5906376at2"/>
<dbReference type="AlphaFoldDB" id="A0A2N8ZLI7"/>
<proteinExistence type="predicted"/>
<accession>A0A2N8ZLI7</accession>
<keyword evidence="2" id="KW-1185">Reference proteome</keyword>